<evidence type="ECO:0000313" key="1">
    <source>
        <dbReference type="EMBL" id="ACL73197.1"/>
    </source>
</evidence>
<dbReference type="AlphaFoldDB" id="B8GTV3"/>
<dbReference type="EMBL" id="CP001339">
    <property type="protein sequence ID" value="ACL73197.1"/>
    <property type="molecule type" value="Genomic_DNA"/>
</dbReference>
<protein>
    <recommendedName>
        <fullName evidence="3">DUF3330 domain-containing protein</fullName>
    </recommendedName>
</protein>
<name>B8GTV3_THISH</name>
<sequence>MNTKPYPTEPEHMDMEAFLRELPPHGSHTAEEDEYVQHFCGLECYELWRKGESDSE</sequence>
<gene>
    <name evidence="1" type="ordered locus">Tgr7_2117</name>
</gene>
<dbReference type="KEGG" id="tgr:Tgr7_2117"/>
<evidence type="ECO:0008006" key="3">
    <source>
        <dbReference type="Google" id="ProtNLM"/>
    </source>
</evidence>
<reference evidence="1 2" key="1">
    <citation type="journal article" date="2011" name="Stand. Genomic Sci.">
        <title>Complete genome sequence of 'Thioalkalivibrio sulfidophilus' HL-EbGr7.</title>
        <authorList>
            <person name="Muyzer G."/>
            <person name="Sorokin D.Y."/>
            <person name="Mavromatis K."/>
            <person name="Lapidus A."/>
            <person name="Clum A."/>
            <person name="Ivanova N."/>
            <person name="Pati A."/>
            <person name="d'Haeseleer P."/>
            <person name="Woyke T."/>
            <person name="Kyrpides N.C."/>
        </authorList>
    </citation>
    <scope>NUCLEOTIDE SEQUENCE [LARGE SCALE GENOMIC DNA]</scope>
    <source>
        <strain evidence="1 2">HL-EbGR7</strain>
    </source>
</reference>
<dbReference type="OrthoDB" id="9804951at2"/>
<organism evidence="1 2">
    <name type="scientific">Thioalkalivibrio sulfidiphilus (strain HL-EbGR7)</name>
    <dbReference type="NCBI Taxonomy" id="396588"/>
    <lineage>
        <taxon>Bacteria</taxon>
        <taxon>Pseudomonadati</taxon>
        <taxon>Pseudomonadota</taxon>
        <taxon>Gammaproteobacteria</taxon>
        <taxon>Chromatiales</taxon>
        <taxon>Ectothiorhodospiraceae</taxon>
        <taxon>Thioalkalivibrio</taxon>
    </lineage>
</organism>
<proteinExistence type="predicted"/>
<dbReference type="HOGENOM" id="CLU_3012891_0_0_6"/>
<evidence type="ECO:0000313" key="2">
    <source>
        <dbReference type="Proteomes" id="UP000002383"/>
    </source>
</evidence>
<keyword evidence="2" id="KW-1185">Reference proteome</keyword>
<dbReference type="InterPro" id="IPR021767">
    <property type="entry name" value="TnpM"/>
</dbReference>
<accession>B8GTV3</accession>
<dbReference type="Proteomes" id="UP000002383">
    <property type="component" value="Chromosome"/>
</dbReference>
<dbReference type="RefSeq" id="WP_012638675.1">
    <property type="nucleotide sequence ID" value="NC_011901.1"/>
</dbReference>
<dbReference type="Pfam" id="PF11809">
    <property type="entry name" value="DUF3330"/>
    <property type="match status" value="1"/>
</dbReference>